<sequence>MTREAIRIANFSGYLGDRRTAIDEAIAGDRVDVLMGDYLAEITLAALSAAYQRNPDRGFVDYFVDQLRPHLATVADRGIKVVTNAGGFHPAGLAAALRAEIAAAGVELRVAHVEGDNILGELPRLQDLGHRFDNLDGGAPLTDWVATPFAANAYLGGWGVAAALRDGADIVVCGRVTDASLTVGPAAWWHDWAEDDWTALAGGVLAGHIIECGAHAVGGNFSGFLDIPHRTTPGFPIAEIAADGTCVITKHRRDGGAVTADTVTAQIMYEIQGPVYLNPDVTVHLDHVRVAEIGEDRVEVAGATGSPPPPTTKVAIFGPVGASVVNTVFVTSPHVEEKIGLIRDQLHLGLPEGVSLDLTPSAPRPRTPSRSGPRPSHCG</sequence>
<dbReference type="Pfam" id="PF07287">
    <property type="entry name" value="AtuA"/>
    <property type="match status" value="1"/>
</dbReference>
<reference evidence="3 4" key="1">
    <citation type="submission" date="2018-11" db="EMBL/GenBank/DDBJ databases">
        <title>Gordonia insulae sp. nov., isolated from an island soil.</title>
        <authorList>
            <person name="Kim Y.S."/>
            <person name="Kim S.B."/>
        </authorList>
    </citation>
    <scope>NUCLEOTIDE SEQUENCE [LARGE SCALE GENOMIC DNA]</scope>
    <source>
        <strain evidence="3 4">MMS17-SY073</strain>
    </source>
</reference>
<evidence type="ECO:0000256" key="1">
    <source>
        <dbReference type="SAM" id="MobiDB-lite"/>
    </source>
</evidence>
<evidence type="ECO:0000259" key="2">
    <source>
        <dbReference type="Pfam" id="PF07287"/>
    </source>
</evidence>
<name>A0A3G8JH44_9ACTN</name>
<dbReference type="Proteomes" id="UP000271469">
    <property type="component" value="Chromosome"/>
</dbReference>
<gene>
    <name evidence="3" type="ORF">D7316_01057</name>
</gene>
<dbReference type="KEGG" id="gom:D7316_01057"/>
<evidence type="ECO:0000313" key="3">
    <source>
        <dbReference type="EMBL" id="AZG44471.1"/>
    </source>
</evidence>
<protein>
    <recommendedName>
        <fullName evidence="2">Acyclic terpene utilisation N-terminal domain-containing protein</fullName>
    </recommendedName>
</protein>
<dbReference type="PANTHER" id="PTHR47585">
    <property type="match status" value="1"/>
</dbReference>
<feature type="region of interest" description="Disordered" evidence="1">
    <location>
        <begin position="353"/>
        <end position="379"/>
    </location>
</feature>
<dbReference type="RefSeq" id="WP_232016776.1">
    <property type="nucleotide sequence ID" value="NZ_CP033972.1"/>
</dbReference>
<organism evidence="3 4">
    <name type="scientific">Gordonia insulae</name>
    <dbReference type="NCBI Taxonomy" id="2420509"/>
    <lineage>
        <taxon>Bacteria</taxon>
        <taxon>Bacillati</taxon>
        <taxon>Actinomycetota</taxon>
        <taxon>Actinomycetes</taxon>
        <taxon>Mycobacteriales</taxon>
        <taxon>Gordoniaceae</taxon>
        <taxon>Gordonia</taxon>
    </lineage>
</organism>
<dbReference type="InterPro" id="IPR010839">
    <property type="entry name" value="AtuA_N"/>
</dbReference>
<feature type="domain" description="Acyclic terpene utilisation N-terminal" evidence="2">
    <location>
        <begin position="6"/>
        <end position="350"/>
    </location>
</feature>
<dbReference type="PANTHER" id="PTHR47585:SF1">
    <property type="entry name" value="DUF1446 DOMAIN-CONTAINING PROTEIN"/>
    <property type="match status" value="1"/>
</dbReference>
<keyword evidence="4" id="KW-1185">Reference proteome</keyword>
<feature type="compositionally biased region" description="Low complexity" evidence="1">
    <location>
        <begin position="368"/>
        <end position="379"/>
    </location>
</feature>
<proteinExistence type="predicted"/>
<accession>A0A3G8JH44</accession>
<dbReference type="AlphaFoldDB" id="A0A3G8JH44"/>
<evidence type="ECO:0000313" key="4">
    <source>
        <dbReference type="Proteomes" id="UP000271469"/>
    </source>
</evidence>
<dbReference type="EMBL" id="CP033972">
    <property type="protein sequence ID" value="AZG44471.1"/>
    <property type="molecule type" value="Genomic_DNA"/>
</dbReference>